<evidence type="ECO:0000256" key="1">
    <source>
        <dbReference type="SAM" id="Phobius"/>
    </source>
</evidence>
<evidence type="ECO:0000313" key="2">
    <source>
        <dbReference type="EMBL" id="CAD8089127.1"/>
    </source>
</evidence>
<comment type="caution">
    <text evidence="2">The sequence shown here is derived from an EMBL/GenBank/DDBJ whole genome shotgun (WGS) entry which is preliminary data.</text>
</comment>
<evidence type="ECO:0000313" key="3">
    <source>
        <dbReference type="Proteomes" id="UP000688137"/>
    </source>
</evidence>
<keyword evidence="1" id="KW-0472">Membrane</keyword>
<evidence type="ECO:0008006" key="4">
    <source>
        <dbReference type="Google" id="ProtNLM"/>
    </source>
</evidence>
<keyword evidence="1" id="KW-1133">Transmembrane helix</keyword>
<sequence length="233" mass="27307">MLQTFKTCSSQGKEQYLTCYNDIILSSNNSCDSQKDQTVQSSFKFQMDVKINVIITKIIMKILYLLKMYVIIIISIIFIQYQLEDKCLKCTSTQSYLICQPKNIILGNLWIYVQNTQKYMEIITKAQLILYQKITIQGLTISKRVQDLSITKSSTDTIFQFISSYNTFNFQKKDGIYYSYFSNKRIFGGPLVQVNAEVKFTKKIGHKSNLSQYFLKSFMGYLIKQRYTYIQIE</sequence>
<feature type="transmembrane region" description="Helical" evidence="1">
    <location>
        <begin position="62"/>
        <end position="83"/>
    </location>
</feature>
<protein>
    <recommendedName>
        <fullName evidence="4">Transmembrane protein</fullName>
    </recommendedName>
</protein>
<proteinExistence type="predicted"/>
<dbReference type="Proteomes" id="UP000688137">
    <property type="component" value="Unassembled WGS sequence"/>
</dbReference>
<keyword evidence="1" id="KW-0812">Transmembrane</keyword>
<gene>
    <name evidence="2" type="ORF">PPRIM_AZ9-3.1.T0830003</name>
</gene>
<dbReference type="EMBL" id="CAJJDM010000086">
    <property type="protein sequence ID" value="CAD8089127.1"/>
    <property type="molecule type" value="Genomic_DNA"/>
</dbReference>
<reference evidence="2" key="1">
    <citation type="submission" date="2021-01" db="EMBL/GenBank/DDBJ databases">
        <authorList>
            <consortium name="Genoscope - CEA"/>
            <person name="William W."/>
        </authorList>
    </citation>
    <scope>NUCLEOTIDE SEQUENCE</scope>
</reference>
<name>A0A8S1N7I4_PARPR</name>
<keyword evidence="3" id="KW-1185">Reference proteome</keyword>
<accession>A0A8S1N7I4</accession>
<dbReference type="AlphaFoldDB" id="A0A8S1N7I4"/>
<organism evidence="2 3">
    <name type="scientific">Paramecium primaurelia</name>
    <dbReference type="NCBI Taxonomy" id="5886"/>
    <lineage>
        <taxon>Eukaryota</taxon>
        <taxon>Sar</taxon>
        <taxon>Alveolata</taxon>
        <taxon>Ciliophora</taxon>
        <taxon>Intramacronucleata</taxon>
        <taxon>Oligohymenophorea</taxon>
        <taxon>Peniculida</taxon>
        <taxon>Parameciidae</taxon>
        <taxon>Paramecium</taxon>
    </lineage>
</organism>